<dbReference type="GO" id="GO:0003941">
    <property type="term" value="F:L-serine ammonia-lyase activity"/>
    <property type="evidence" value="ECO:0007669"/>
    <property type="project" value="InterPro"/>
</dbReference>
<evidence type="ECO:0000256" key="3">
    <source>
        <dbReference type="ARBA" id="ARBA00022432"/>
    </source>
</evidence>
<dbReference type="Pfam" id="PF03313">
    <property type="entry name" value="SDH_alpha"/>
    <property type="match status" value="1"/>
</dbReference>
<evidence type="ECO:0000256" key="4">
    <source>
        <dbReference type="ARBA" id="ARBA00022485"/>
    </source>
</evidence>
<feature type="domain" description="Serine dehydratase-like alpha subunit" evidence="10">
    <location>
        <begin position="309"/>
        <end position="655"/>
    </location>
</feature>
<feature type="region of interest" description="Disordered" evidence="9">
    <location>
        <begin position="416"/>
        <end position="444"/>
    </location>
</feature>
<dbReference type="FunFam" id="3.30.1330.90:FF:000001">
    <property type="entry name" value="L-serine ammonia-lyase 1"/>
    <property type="match status" value="1"/>
</dbReference>
<evidence type="ECO:0000256" key="5">
    <source>
        <dbReference type="ARBA" id="ARBA00022723"/>
    </source>
</evidence>
<evidence type="ECO:0000259" key="10">
    <source>
        <dbReference type="Pfam" id="PF03313"/>
    </source>
</evidence>
<feature type="region of interest" description="Disordered" evidence="9">
    <location>
        <begin position="272"/>
        <end position="296"/>
    </location>
</feature>
<dbReference type="Gene3D" id="3.30.1330.90">
    <property type="entry name" value="D-3-phosphoglycerate dehydrogenase, domain 3"/>
    <property type="match status" value="1"/>
</dbReference>
<accession>A0A5C2SMJ0</accession>
<protein>
    <submittedName>
        <fullName evidence="12">L-serine ammonia-lyase</fullName>
    </submittedName>
</protein>
<keyword evidence="7" id="KW-0411">Iron-sulfur</keyword>
<dbReference type="AlphaFoldDB" id="A0A5C2SMJ0"/>
<keyword evidence="13" id="KW-1185">Reference proteome</keyword>
<evidence type="ECO:0000256" key="2">
    <source>
        <dbReference type="ARBA" id="ARBA00004742"/>
    </source>
</evidence>
<evidence type="ECO:0000256" key="8">
    <source>
        <dbReference type="ARBA" id="ARBA00023239"/>
    </source>
</evidence>
<evidence type="ECO:0000313" key="13">
    <source>
        <dbReference type="Proteomes" id="UP000313359"/>
    </source>
</evidence>
<dbReference type="OrthoDB" id="192663at2759"/>
<comment type="pathway">
    <text evidence="2">Carbohydrate biosynthesis; gluconeogenesis.</text>
</comment>
<dbReference type="InterPro" id="IPR051318">
    <property type="entry name" value="Fe-S_L-Ser"/>
</dbReference>
<evidence type="ECO:0000256" key="9">
    <source>
        <dbReference type="SAM" id="MobiDB-lite"/>
    </source>
</evidence>
<evidence type="ECO:0000256" key="6">
    <source>
        <dbReference type="ARBA" id="ARBA00023004"/>
    </source>
</evidence>
<dbReference type="Pfam" id="PF03315">
    <property type="entry name" value="SDH_beta"/>
    <property type="match status" value="1"/>
</dbReference>
<keyword evidence="5" id="KW-0479">Metal-binding</keyword>
<proteinExistence type="predicted"/>
<dbReference type="PANTHER" id="PTHR30182">
    <property type="entry name" value="L-SERINE DEHYDRATASE"/>
    <property type="match status" value="1"/>
</dbReference>
<dbReference type="Proteomes" id="UP000313359">
    <property type="component" value="Unassembled WGS sequence"/>
</dbReference>
<reference evidence="12" key="1">
    <citation type="journal article" date="2018" name="Genome Biol. Evol.">
        <title>Genomics and development of Lentinus tigrinus, a white-rot wood-decaying mushroom with dimorphic fruiting bodies.</title>
        <authorList>
            <person name="Wu B."/>
            <person name="Xu Z."/>
            <person name="Knudson A."/>
            <person name="Carlson A."/>
            <person name="Chen N."/>
            <person name="Kovaka S."/>
            <person name="LaButti K."/>
            <person name="Lipzen A."/>
            <person name="Pennachio C."/>
            <person name="Riley R."/>
            <person name="Schakwitz W."/>
            <person name="Umezawa K."/>
            <person name="Ohm R.A."/>
            <person name="Grigoriev I.V."/>
            <person name="Nagy L.G."/>
            <person name="Gibbons J."/>
            <person name="Hibbett D."/>
        </authorList>
    </citation>
    <scope>NUCLEOTIDE SEQUENCE [LARGE SCALE GENOMIC DNA]</scope>
    <source>
        <strain evidence="12">ALCF2SS1-6</strain>
    </source>
</reference>
<evidence type="ECO:0000259" key="11">
    <source>
        <dbReference type="Pfam" id="PF03315"/>
    </source>
</evidence>
<gene>
    <name evidence="12" type="ORF">L227DRAFT_571876</name>
</gene>
<name>A0A5C2SMJ0_9APHY</name>
<keyword evidence="6" id="KW-0408">Iron</keyword>
<comment type="cofactor">
    <cofactor evidence="1">
        <name>[4Fe-4S] cluster</name>
        <dbReference type="ChEBI" id="CHEBI:49883"/>
    </cofactor>
</comment>
<dbReference type="STRING" id="1328759.A0A5C2SMJ0"/>
<evidence type="ECO:0000256" key="1">
    <source>
        <dbReference type="ARBA" id="ARBA00001966"/>
    </source>
</evidence>
<dbReference type="EMBL" id="ML122254">
    <property type="protein sequence ID" value="RPD64319.1"/>
    <property type="molecule type" value="Genomic_DNA"/>
</dbReference>
<feature type="domain" description="Serine dehydratase beta chain" evidence="11">
    <location>
        <begin position="96"/>
        <end position="249"/>
    </location>
</feature>
<keyword evidence="8 12" id="KW-0456">Lyase</keyword>
<organism evidence="12 13">
    <name type="scientific">Lentinus tigrinus ALCF2SS1-6</name>
    <dbReference type="NCBI Taxonomy" id="1328759"/>
    <lineage>
        <taxon>Eukaryota</taxon>
        <taxon>Fungi</taxon>
        <taxon>Dikarya</taxon>
        <taxon>Basidiomycota</taxon>
        <taxon>Agaricomycotina</taxon>
        <taxon>Agaricomycetes</taxon>
        <taxon>Polyporales</taxon>
        <taxon>Polyporaceae</taxon>
        <taxon>Lentinus</taxon>
    </lineage>
</organism>
<dbReference type="PANTHER" id="PTHR30182:SF1">
    <property type="entry name" value="L-SERINE DEHYDRATASE 1"/>
    <property type="match status" value="1"/>
</dbReference>
<dbReference type="GO" id="GO:0046872">
    <property type="term" value="F:metal ion binding"/>
    <property type="evidence" value="ECO:0007669"/>
    <property type="project" value="UniProtKB-KW"/>
</dbReference>
<dbReference type="SUPFAM" id="SSF143548">
    <property type="entry name" value="Serine metabolism enzymes domain"/>
    <property type="match status" value="1"/>
</dbReference>
<evidence type="ECO:0000256" key="7">
    <source>
        <dbReference type="ARBA" id="ARBA00023014"/>
    </source>
</evidence>
<dbReference type="InterPro" id="IPR029009">
    <property type="entry name" value="ASB_dom_sf"/>
</dbReference>
<dbReference type="InterPro" id="IPR005130">
    <property type="entry name" value="Ser_deHydtase-like_asu"/>
</dbReference>
<keyword evidence="4" id="KW-0004">4Fe-4S</keyword>
<sequence length="667" mass="71362">MLTAARKQLAPTRRALAFHLSTHPLTHQAQARFVRHVQPATIYTGKRTFVATARRRNDATAEAVRRPNEEDEDAIPAEELNIVGAHEREHEHAVISTFDLFSIGVGPSSSHTVGPMRAGKIFIGDLEALGLLEKVQTVKVTLYGSLAATGKGHHTPQAILLGLEGCDPETIDTGTIPSRYASILENKTLVLGGRHRIVYDMDRDMVWRWDHVLKTHPNGMRFSVFGEDGDLLATNEYFSVGGGFVVNEKTKVDENLFYKGVDKSVVHGARLHQPHSSEGAPGEAAQPRDPTQPPYPFSSGDSLLALTKKHNMTIAQMVYDNELHFGYSHEEVHEKLMRIWSVMDDCIRTGVTSAEEKLPGRIGLRRRAPMLYRRLMRGFYPGLASAGGLPAIDAGTNATPAGQIGAPEAFAATNSSADVENGNGNGNGGDSSMRPGRRISASRPTRVVGTLDHPVTPMPPRKTMIPAMDFLSCYAIAVNEVNASGGRIVTSPTNGAAGVIPAVLKYIVEFVSDDPEKSVVTFLLTAAAVGMLFKRGSTISAAEGGCQAEVGVACSMASAGFAACLGASPETILQAAEIGIEHNLGLTCDPIDGLVQVPCIERNSLGAVKAITAAQLAMASQNVYSVTLDEAIEAMRLTAADMSVKYKETSLSGLARTVRIPLTVPAC</sequence>
<dbReference type="InterPro" id="IPR005131">
    <property type="entry name" value="Ser_deHydtase_bsu"/>
</dbReference>
<evidence type="ECO:0000313" key="12">
    <source>
        <dbReference type="EMBL" id="RPD64319.1"/>
    </source>
</evidence>
<dbReference type="GO" id="GO:0006094">
    <property type="term" value="P:gluconeogenesis"/>
    <property type="evidence" value="ECO:0007669"/>
    <property type="project" value="UniProtKB-KW"/>
</dbReference>
<dbReference type="GO" id="GO:0051539">
    <property type="term" value="F:4 iron, 4 sulfur cluster binding"/>
    <property type="evidence" value="ECO:0007669"/>
    <property type="project" value="UniProtKB-KW"/>
</dbReference>
<keyword evidence="3" id="KW-0312">Gluconeogenesis</keyword>